<feature type="region of interest" description="Disordered" evidence="1">
    <location>
        <begin position="1"/>
        <end position="22"/>
    </location>
</feature>
<gene>
    <name evidence="2" type="ORF">D3230_05115</name>
</gene>
<dbReference type="Proteomes" id="UP001645859">
    <property type="component" value="Unassembled WGS sequence"/>
</dbReference>
<organism evidence="2 3">
    <name type="scientific">Leucobacter chromiireducens subsp. solipictus</name>
    <dbReference type="NCBI Taxonomy" id="398235"/>
    <lineage>
        <taxon>Bacteria</taxon>
        <taxon>Bacillati</taxon>
        <taxon>Actinomycetota</taxon>
        <taxon>Actinomycetes</taxon>
        <taxon>Micrococcales</taxon>
        <taxon>Microbacteriaceae</taxon>
        <taxon>Leucobacter</taxon>
    </lineage>
</organism>
<dbReference type="InterPro" id="IPR045596">
    <property type="entry name" value="DUF6459"/>
</dbReference>
<evidence type="ECO:0000313" key="3">
    <source>
        <dbReference type="Proteomes" id="UP001645859"/>
    </source>
</evidence>
<dbReference type="EMBL" id="QYAC01000002">
    <property type="protein sequence ID" value="MBL3678678.1"/>
    <property type="molecule type" value="Genomic_DNA"/>
</dbReference>
<name>A0ABS1SHD8_9MICO</name>
<comment type="caution">
    <text evidence="2">The sequence shown here is derived from an EMBL/GenBank/DDBJ whole genome shotgun (WGS) entry which is preliminary data.</text>
</comment>
<keyword evidence="3" id="KW-1185">Reference proteome</keyword>
<reference evidence="2 3" key="1">
    <citation type="submission" date="2018-09" db="EMBL/GenBank/DDBJ databases">
        <title>Comparative genomics of Leucobacter spp.</title>
        <authorList>
            <person name="Reis A.C."/>
            <person name="Kolvenbach B.A."/>
            <person name="Corvini P.F.X."/>
            <person name="Nunes O.C."/>
        </authorList>
    </citation>
    <scope>NUCLEOTIDE SEQUENCE [LARGE SCALE GENOMIC DNA]</scope>
    <source>
        <strain evidence="2 3">TAN 31504</strain>
    </source>
</reference>
<protein>
    <recommendedName>
        <fullName evidence="4">3-hydroxyacyl-CoA dehydrogenase</fullName>
    </recommendedName>
</protein>
<evidence type="ECO:0008006" key="4">
    <source>
        <dbReference type="Google" id="ProtNLM"/>
    </source>
</evidence>
<accession>A0ABS1SHD8</accession>
<evidence type="ECO:0000313" key="2">
    <source>
        <dbReference type="EMBL" id="MBL3678678.1"/>
    </source>
</evidence>
<dbReference type="Pfam" id="PF20060">
    <property type="entry name" value="DUF6459"/>
    <property type="match status" value="1"/>
</dbReference>
<proteinExistence type="predicted"/>
<evidence type="ECO:0000256" key="1">
    <source>
        <dbReference type="SAM" id="MobiDB-lite"/>
    </source>
</evidence>
<sequence>MPEPATETTGRPAAHLHHRAHTGGAARLRLVTAPPPDAPDPGTVHRPVPLPPPMPALQRLALYAFEAVEGTRTVSQLAGTVTPDVARELQARRALRTERRTMLHDHRRIVAIPGPVHSSRPHPEAIEAAVVLHARGRTSVVAFRIEWNAERWRATELTVL</sequence>